<evidence type="ECO:0000259" key="7">
    <source>
        <dbReference type="PROSITE" id="PS50011"/>
    </source>
</evidence>
<evidence type="ECO:0000256" key="4">
    <source>
        <dbReference type="ARBA" id="ARBA00022840"/>
    </source>
</evidence>
<dbReference type="SUPFAM" id="SSF56112">
    <property type="entry name" value="Protein kinase-like (PK-like)"/>
    <property type="match status" value="1"/>
</dbReference>
<feature type="domain" description="Protein kinase" evidence="7">
    <location>
        <begin position="34"/>
        <end position="304"/>
    </location>
</feature>
<keyword evidence="4 5" id="KW-0067">ATP-binding</keyword>
<dbReference type="Gene3D" id="1.10.510.10">
    <property type="entry name" value="Transferase(Phosphotransferase) domain 1"/>
    <property type="match status" value="1"/>
</dbReference>
<dbReference type="Proteomes" id="UP001385809">
    <property type="component" value="Unassembled WGS sequence"/>
</dbReference>
<proteinExistence type="predicted"/>
<keyword evidence="1" id="KW-0808">Transferase</keyword>
<dbReference type="Pfam" id="PF14016">
    <property type="entry name" value="DUF4232"/>
    <property type="match status" value="1"/>
</dbReference>
<dbReference type="InterPro" id="IPR008271">
    <property type="entry name" value="Ser/Thr_kinase_AS"/>
</dbReference>
<feature type="compositionally biased region" description="Pro residues" evidence="6">
    <location>
        <begin position="428"/>
        <end position="445"/>
    </location>
</feature>
<gene>
    <name evidence="8" type="ORF">WCD74_24810</name>
</gene>
<evidence type="ECO:0000256" key="3">
    <source>
        <dbReference type="ARBA" id="ARBA00022777"/>
    </source>
</evidence>
<keyword evidence="9" id="KW-1185">Reference proteome</keyword>
<feature type="compositionally biased region" description="Pro residues" evidence="6">
    <location>
        <begin position="485"/>
        <end position="501"/>
    </location>
</feature>
<accession>A0ABU8MUM4</accession>
<dbReference type="EMBL" id="JBBEGN010000018">
    <property type="protein sequence ID" value="MEJ2871008.1"/>
    <property type="molecule type" value="Genomic_DNA"/>
</dbReference>
<dbReference type="Gene3D" id="3.30.200.20">
    <property type="entry name" value="Phosphorylase Kinase, domain 1"/>
    <property type="match status" value="1"/>
</dbReference>
<dbReference type="PROSITE" id="PS50011">
    <property type="entry name" value="PROTEIN_KINASE_DOM"/>
    <property type="match status" value="1"/>
</dbReference>
<name>A0ABU8MUM4_9PSEU</name>
<dbReference type="InterPro" id="IPR017441">
    <property type="entry name" value="Protein_kinase_ATP_BS"/>
</dbReference>
<dbReference type="RefSeq" id="WP_337697580.1">
    <property type="nucleotide sequence ID" value="NZ_JBBEGN010000018.1"/>
</dbReference>
<sequence length="631" mass="61338">MEPDTGHGTSDGEDAAGTVVTLNGGAPASVSGRFDLGERLGQGATATVYRAHDRVLGRDVAVKLFAPGVGTLESASVRRELQAAAQVSHPGVLEVFDVGEATAPDGTDRVFLVTRLVPGGSLADTLERGPLPPEVVVGLAGELLAALAHVHALGIVHRDVKPANILLDPVEPEPGADDGGPARVHPVLADFGVAAVATATTVHGQVTGTAAYLAPEQVRGDEVSSPADVYALGLVLLECLTGRREFPGGPVESSVARLHRDPAVPADLPADLADLLAAMTAAAPAERPSAEAARARLRALAPVLGLDEETLAVPAAALATTGLPARSPIVVGPATAATVSGAGASAVTVSAPPPVSGGPRRTPGVSSGPPLTPADPPTGPVATPAPRGGAVRRGLLGAAAVLVLAGGVVGGIVLTGSSTPLADGGPAPVAPAAPAPVPPPGPPADVLPATQPAAAPAESSAAAATGDEAEPVGTDDGGDAAVPEQPAPAPAPGAPPAPAPPAACRSVVSSITGAGASVRVVFTNRGEAACTLRGFPAVSFVAGGKTVGKPASRAGARGPAVALAPGGSVAATLRIVPVKEFDAKNCAAVDVSGLRVRAPGTTAPATLPRAGKACSGTVGKPQLTVTTVAGL</sequence>
<evidence type="ECO:0000313" key="9">
    <source>
        <dbReference type="Proteomes" id="UP001385809"/>
    </source>
</evidence>
<feature type="region of interest" description="Disordered" evidence="6">
    <location>
        <begin position="350"/>
        <end position="386"/>
    </location>
</feature>
<feature type="region of interest" description="Disordered" evidence="6">
    <location>
        <begin position="423"/>
        <end position="504"/>
    </location>
</feature>
<organism evidence="8 9">
    <name type="scientific">Actinomycetospora aurantiaca</name>
    <dbReference type="NCBI Taxonomy" id="3129233"/>
    <lineage>
        <taxon>Bacteria</taxon>
        <taxon>Bacillati</taxon>
        <taxon>Actinomycetota</taxon>
        <taxon>Actinomycetes</taxon>
        <taxon>Pseudonocardiales</taxon>
        <taxon>Pseudonocardiaceae</taxon>
        <taxon>Actinomycetospora</taxon>
    </lineage>
</organism>
<evidence type="ECO:0000256" key="5">
    <source>
        <dbReference type="PROSITE-ProRule" id="PRU10141"/>
    </source>
</evidence>
<dbReference type="CDD" id="cd14014">
    <property type="entry name" value="STKc_PknB_like"/>
    <property type="match status" value="1"/>
</dbReference>
<dbReference type="InterPro" id="IPR011009">
    <property type="entry name" value="Kinase-like_dom_sf"/>
</dbReference>
<evidence type="ECO:0000313" key="8">
    <source>
        <dbReference type="EMBL" id="MEJ2871008.1"/>
    </source>
</evidence>
<evidence type="ECO:0000256" key="1">
    <source>
        <dbReference type="ARBA" id="ARBA00022679"/>
    </source>
</evidence>
<reference evidence="8 9" key="1">
    <citation type="submission" date="2024-03" db="EMBL/GenBank/DDBJ databases">
        <title>Actinomycetospora sp. OC33-EN08, a novel actinomycete isolated from wild orchid (Aerides multiflora).</title>
        <authorList>
            <person name="Suriyachadkun C."/>
        </authorList>
    </citation>
    <scope>NUCLEOTIDE SEQUENCE [LARGE SCALE GENOMIC DNA]</scope>
    <source>
        <strain evidence="8 9">OC33-EN08</strain>
    </source>
</reference>
<comment type="caution">
    <text evidence="8">The sequence shown here is derived from an EMBL/GenBank/DDBJ whole genome shotgun (WGS) entry which is preliminary data.</text>
</comment>
<protein>
    <submittedName>
        <fullName evidence="8">Protein kinase</fullName>
    </submittedName>
</protein>
<dbReference type="PROSITE" id="PS00107">
    <property type="entry name" value="PROTEIN_KINASE_ATP"/>
    <property type="match status" value="1"/>
</dbReference>
<dbReference type="InterPro" id="IPR000719">
    <property type="entry name" value="Prot_kinase_dom"/>
</dbReference>
<dbReference type="GO" id="GO:0016301">
    <property type="term" value="F:kinase activity"/>
    <property type="evidence" value="ECO:0007669"/>
    <property type="project" value="UniProtKB-KW"/>
</dbReference>
<dbReference type="PANTHER" id="PTHR43289:SF34">
    <property type="entry name" value="SERINE_THREONINE-PROTEIN KINASE YBDM-RELATED"/>
    <property type="match status" value="1"/>
</dbReference>
<feature type="compositionally biased region" description="Low complexity" evidence="6">
    <location>
        <begin position="446"/>
        <end position="466"/>
    </location>
</feature>
<keyword evidence="3 8" id="KW-0418">Kinase</keyword>
<evidence type="ECO:0000256" key="6">
    <source>
        <dbReference type="SAM" id="MobiDB-lite"/>
    </source>
</evidence>
<feature type="compositionally biased region" description="Pro residues" evidence="6">
    <location>
        <begin position="370"/>
        <end position="379"/>
    </location>
</feature>
<keyword evidence="2 5" id="KW-0547">Nucleotide-binding</keyword>
<dbReference type="Pfam" id="PF00069">
    <property type="entry name" value="Pkinase"/>
    <property type="match status" value="1"/>
</dbReference>
<evidence type="ECO:0000256" key="2">
    <source>
        <dbReference type="ARBA" id="ARBA00022741"/>
    </source>
</evidence>
<feature type="binding site" evidence="5">
    <location>
        <position position="63"/>
    </location>
    <ligand>
        <name>ATP</name>
        <dbReference type="ChEBI" id="CHEBI:30616"/>
    </ligand>
</feature>
<dbReference type="InterPro" id="IPR025326">
    <property type="entry name" value="DUF4232"/>
</dbReference>
<dbReference type="PROSITE" id="PS00108">
    <property type="entry name" value="PROTEIN_KINASE_ST"/>
    <property type="match status" value="1"/>
</dbReference>
<dbReference type="PANTHER" id="PTHR43289">
    <property type="entry name" value="MITOGEN-ACTIVATED PROTEIN KINASE KINASE KINASE 20-RELATED"/>
    <property type="match status" value="1"/>
</dbReference>
<dbReference type="SMART" id="SM00220">
    <property type="entry name" value="S_TKc"/>
    <property type="match status" value="1"/>
</dbReference>